<dbReference type="RefSeq" id="WP_143044068.1">
    <property type="nucleotide sequence ID" value="NZ_FNDJ01000025.1"/>
</dbReference>
<dbReference type="OrthoDB" id="3460055at2"/>
<accession>A0A1G9JGY8</accession>
<feature type="transmembrane region" description="Helical" evidence="1">
    <location>
        <begin position="12"/>
        <end position="34"/>
    </location>
</feature>
<organism evidence="2 3">
    <name type="scientific">Nonomuraea jiangxiensis</name>
    <dbReference type="NCBI Taxonomy" id="633440"/>
    <lineage>
        <taxon>Bacteria</taxon>
        <taxon>Bacillati</taxon>
        <taxon>Actinomycetota</taxon>
        <taxon>Actinomycetes</taxon>
        <taxon>Streptosporangiales</taxon>
        <taxon>Streptosporangiaceae</taxon>
        <taxon>Nonomuraea</taxon>
    </lineage>
</organism>
<keyword evidence="3" id="KW-1185">Reference proteome</keyword>
<feature type="transmembrane region" description="Helical" evidence="1">
    <location>
        <begin position="40"/>
        <end position="58"/>
    </location>
</feature>
<dbReference type="Proteomes" id="UP000199202">
    <property type="component" value="Unassembled WGS sequence"/>
</dbReference>
<protein>
    <submittedName>
        <fullName evidence="2">Uncharacterized protein</fullName>
    </submittedName>
</protein>
<dbReference type="EMBL" id="FNDJ01000025">
    <property type="protein sequence ID" value="SDL36552.1"/>
    <property type="molecule type" value="Genomic_DNA"/>
</dbReference>
<gene>
    <name evidence="2" type="ORF">SAMN05421869_12532</name>
</gene>
<sequence length="68" mass="6954">MKGALASPPFRRLLGGWTIGNLADSALYLTMGVWAKDLSGSSSAAGLVFLSLAAPVVISRSSVCSPTE</sequence>
<dbReference type="AlphaFoldDB" id="A0A1G9JGY8"/>
<proteinExistence type="predicted"/>
<reference evidence="2 3" key="1">
    <citation type="submission" date="2016-10" db="EMBL/GenBank/DDBJ databases">
        <authorList>
            <person name="de Groot N.N."/>
        </authorList>
    </citation>
    <scope>NUCLEOTIDE SEQUENCE [LARGE SCALE GENOMIC DNA]</scope>
    <source>
        <strain evidence="2 3">CGMCC 4.6533</strain>
    </source>
</reference>
<keyword evidence="1" id="KW-1133">Transmembrane helix</keyword>
<evidence type="ECO:0000313" key="2">
    <source>
        <dbReference type="EMBL" id="SDL36552.1"/>
    </source>
</evidence>
<evidence type="ECO:0000256" key="1">
    <source>
        <dbReference type="SAM" id="Phobius"/>
    </source>
</evidence>
<evidence type="ECO:0000313" key="3">
    <source>
        <dbReference type="Proteomes" id="UP000199202"/>
    </source>
</evidence>
<keyword evidence="1" id="KW-0472">Membrane</keyword>
<keyword evidence="1" id="KW-0812">Transmembrane</keyword>
<name>A0A1G9JGY8_9ACTN</name>